<dbReference type="EMBL" id="JABBWE010000017">
    <property type="protein sequence ID" value="KAG1797056.1"/>
    <property type="molecule type" value="Genomic_DNA"/>
</dbReference>
<keyword evidence="2" id="KW-1185">Reference proteome</keyword>
<proteinExistence type="predicted"/>
<dbReference type="Proteomes" id="UP000719766">
    <property type="component" value="Unassembled WGS sequence"/>
</dbReference>
<evidence type="ECO:0000313" key="1">
    <source>
        <dbReference type="EMBL" id="KAG1797056.1"/>
    </source>
</evidence>
<dbReference type="OrthoDB" id="3253684at2759"/>
<sequence length="421" mass="46851">MLPQVLLHHGLFPTAPSQPHMAVSVELLSFYQALFERSCDAINALASALKTHYSRRGLGYAIQWYDILQVQIEHRVEEAVQNSRNRVATLHSQTEDYTSTLSTLHRGRCAPILIQRCPACFAGTMFGKPTAEGGDIHTATDGNFHHRHRRAAGDCPHFYDPTYFLPKEYIDHIGHHIEAQCKRPAKSPVLLVPDEAIDQCETACEAADGKKQKVAMDSFDDTGIMALICRHDISLFFANIDSPGEQQKYSVALLEHLFLLIPPHATVVALYDVGCVLARSLSKYNILPSSIVSHLRLATTAMHAYGHEWACQLVDNPWMCIGLGLSDGEGTKRLWSRFVRLIGVERSSLAAAIGSEMQSDLGDWIQRHLKCGINDQGTAAQEVLDQCELSIKDLESEWSQQRSSQLSVCACKCFQLILNTL</sequence>
<comment type="caution">
    <text evidence="1">The sequence shown here is derived from an EMBL/GenBank/DDBJ whole genome shotgun (WGS) entry which is preliminary data.</text>
</comment>
<reference evidence="1" key="1">
    <citation type="journal article" date="2020" name="New Phytol.">
        <title>Comparative genomics reveals dynamic genome evolution in host specialist ectomycorrhizal fungi.</title>
        <authorList>
            <person name="Lofgren L.A."/>
            <person name="Nguyen N.H."/>
            <person name="Vilgalys R."/>
            <person name="Ruytinx J."/>
            <person name="Liao H.L."/>
            <person name="Branco S."/>
            <person name="Kuo A."/>
            <person name="LaButti K."/>
            <person name="Lipzen A."/>
            <person name="Andreopoulos W."/>
            <person name="Pangilinan J."/>
            <person name="Riley R."/>
            <person name="Hundley H."/>
            <person name="Na H."/>
            <person name="Barry K."/>
            <person name="Grigoriev I.V."/>
            <person name="Stajich J.E."/>
            <person name="Kennedy P.G."/>
        </authorList>
    </citation>
    <scope>NUCLEOTIDE SEQUENCE</scope>
    <source>
        <strain evidence="1">S12</strain>
    </source>
</reference>
<dbReference type="GeneID" id="64591378"/>
<dbReference type="InterPro" id="IPR040521">
    <property type="entry name" value="KDZ"/>
</dbReference>
<dbReference type="Pfam" id="PF18758">
    <property type="entry name" value="KDZ"/>
    <property type="match status" value="1"/>
</dbReference>
<evidence type="ECO:0008006" key="3">
    <source>
        <dbReference type="Google" id="ProtNLM"/>
    </source>
</evidence>
<dbReference type="AlphaFoldDB" id="A0A9P7IY22"/>
<organism evidence="1 2">
    <name type="scientific">Suillus plorans</name>
    <dbReference type="NCBI Taxonomy" id="116603"/>
    <lineage>
        <taxon>Eukaryota</taxon>
        <taxon>Fungi</taxon>
        <taxon>Dikarya</taxon>
        <taxon>Basidiomycota</taxon>
        <taxon>Agaricomycotina</taxon>
        <taxon>Agaricomycetes</taxon>
        <taxon>Agaricomycetidae</taxon>
        <taxon>Boletales</taxon>
        <taxon>Suillineae</taxon>
        <taxon>Suillaceae</taxon>
        <taxon>Suillus</taxon>
    </lineage>
</organism>
<dbReference type="RefSeq" id="XP_041162327.1">
    <property type="nucleotide sequence ID" value="XM_041297614.1"/>
</dbReference>
<name>A0A9P7IY22_9AGAM</name>
<gene>
    <name evidence="1" type="ORF">HD556DRAFT_1233689</name>
</gene>
<evidence type="ECO:0000313" key="2">
    <source>
        <dbReference type="Proteomes" id="UP000719766"/>
    </source>
</evidence>
<protein>
    <recommendedName>
        <fullName evidence="3">CxC1-like cysteine cluster associated with KDZ transposases domain-containing protein</fullName>
    </recommendedName>
</protein>
<dbReference type="PANTHER" id="PTHR33096">
    <property type="entry name" value="CXC2 DOMAIN-CONTAINING PROTEIN"/>
    <property type="match status" value="1"/>
</dbReference>
<accession>A0A9P7IY22</accession>
<dbReference type="PANTHER" id="PTHR33096:SF1">
    <property type="entry name" value="CXC1-LIKE CYSTEINE CLUSTER ASSOCIATED WITH KDZ TRANSPOSASES DOMAIN-CONTAINING PROTEIN"/>
    <property type="match status" value="1"/>
</dbReference>